<dbReference type="SUPFAM" id="SSF55729">
    <property type="entry name" value="Acyl-CoA N-acyltransferases (Nat)"/>
    <property type="match status" value="1"/>
</dbReference>
<feature type="domain" description="N-acetyltransferase" evidence="3">
    <location>
        <begin position="7"/>
        <end position="153"/>
    </location>
</feature>
<evidence type="ECO:0000256" key="2">
    <source>
        <dbReference type="ARBA" id="ARBA00023315"/>
    </source>
</evidence>
<evidence type="ECO:0000313" key="5">
    <source>
        <dbReference type="Proteomes" id="UP000274391"/>
    </source>
</evidence>
<keyword evidence="2" id="KW-0012">Acyltransferase</keyword>
<evidence type="ECO:0000259" key="3">
    <source>
        <dbReference type="PROSITE" id="PS51186"/>
    </source>
</evidence>
<dbReference type="Gene3D" id="3.40.630.30">
    <property type="match status" value="1"/>
</dbReference>
<dbReference type="RefSeq" id="WP_124970265.1">
    <property type="nucleotide sequence ID" value="NZ_RQVS01000004.1"/>
</dbReference>
<dbReference type="InterPro" id="IPR016181">
    <property type="entry name" value="Acyl_CoA_acyltransferase"/>
</dbReference>
<dbReference type="CDD" id="cd04301">
    <property type="entry name" value="NAT_SF"/>
    <property type="match status" value="1"/>
</dbReference>
<dbReference type="AlphaFoldDB" id="A0A3P3VXE6"/>
<accession>A0A3P3VXE6</accession>
<dbReference type="PANTHER" id="PTHR43877">
    <property type="entry name" value="AMINOALKYLPHOSPHONATE N-ACETYLTRANSFERASE-RELATED-RELATED"/>
    <property type="match status" value="1"/>
</dbReference>
<protein>
    <submittedName>
        <fullName evidence="4">GNAT family N-acetyltransferase</fullName>
    </submittedName>
</protein>
<dbReference type="OrthoDB" id="9805924at2"/>
<dbReference type="InterPro" id="IPR000182">
    <property type="entry name" value="GNAT_dom"/>
</dbReference>
<dbReference type="PROSITE" id="PS51186">
    <property type="entry name" value="GNAT"/>
    <property type="match status" value="1"/>
</dbReference>
<sequence length="154" mass="17194">MNTKLTPVIRDLTPADEPQWRELYRAYREFYQLEPNEDAVTTAWQWLLDPTHESSALVAESGGEILGLAHIRPVPSLYTGTTGLFLDDLFTVPAARGRGVGRALIRRLTELAADEGYDGVQWITADDNAQAQVLYDDVATKTTWVTYEAAPTPR</sequence>
<gene>
    <name evidence="4" type="ORF">EG850_03900</name>
</gene>
<dbReference type="GO" id="GO:0016747">
    <property type="term" value="F:acyltransferase activity, transferring groups other than amino-acyl groups"/>
    <property type="evidence" value="ECO:0007669"/>
    <property type="project" value="InterPro"/>
</dbReference>
<keyword evidence="1 4" id="KW-0808">Transferase</keyword>
<name>A0A3P3VXE6_9MICO</name>
<keyword evidence="5" id="KW-1185">Reference proteome</keyword>
<organism evidence="4 5">
    <name type="scientific">Gulosibacter macacae</name>
    <dbReference type="NCBI Taxonomy" id="2488791"/>
    <lineage>
        <taxon>Bacteria</taxon>
        <taxon>Bacillati</taxon>
        <taxon>Actinomycetota</taxon>
        <taxon>Actinomycetes</taxon>
        <taxon>Micrococcales</taxon>
        <taxon>Microbacteriaceae</taxon>
        <taxon>Gulosibacter</taxon>
    </lineage>
</organism>
<dbReference type="InterPro" id="IPR050832">
    <property type="entry name" value="Bact_Acetyltransf"/>
</dbReference>
<comment type="caution">
    <text evidence="4">The sequence shown here is derived from an EMBL/GenBank/DDBJ whole genome shotgun (WGS) entry which is preliminary data.</text>
</comment>
<evidence type="ECO:0000313" key="4">
    <source>
        <dbReference type="EMBL" id="RRJ87455.1"/>
    </source>
</evidence>
<reference evidence="4 5" key="1">
    <citation type="submission" date="2018-11" db="EMBL/GenBank/DDBJ databases">
        <title>YIM 102482-1 draft genome.</title>
        <authorList>
            <person name="Li G."/>
            <person name="Jiang Y."/>
        </authorList>
    </citation>
    <scope>NUCLEOTIDE SEQUENCE [LARGE SCALE GENOMIC DNA]</scope>
    <source>
        <strain evidence="4 5">YIM 102482-1</strain>
    </source>
</reference>
<proteinExistence type="predicted"/>
<dbReference type="EMBL" id="RQVS01000004">
    <property type="protein sequence ID" value="RRJ87455.1"/>
    <property type="molecule type" value="Genomic_DNA"/>
</dbReference>
<dbReference type="Proteomes" id="UP000274391">
    <property type="component" value="Unassembled WGS sequence"/>
</dbReference>
<dbReference type="Pfam" id="PF00583">
    <property type="entry name" value="Acetyltransf_1"/>
    <property type="match status" value="1"/>
</dbReference>
<evidence type="ECO:0000256" key="1">
    <source>
        <dbReference type="ARBA" id="ARBA00022679"/>
    </source>
</evidence>